<dbReference type="OrthoDB" id="5575405at2759"/>
<accession>A0A1R1X5K9</accession>
<organism evidence="2 3">
    <name type="scientific">Smittium culicis</name>
    <dbReference type="NCBI Taxonomy" id="133412"/>
    <lineage>
        <taxon>Eukaryota</taxon>
        <taxon>Fungi</taxon>
        <taxon>Fungi incertae sedis</taxon>
        <taxon>Zoopagomycota</taxon>
        <taxon>Kickxellomycotina</taxon>
        <taxon>Harpellomycetes</taxon>
        <taxon>Harpellales</taxon>
        <taxon>Legeriomycetaceae</taxon>
        <taxon>Smittium</taxon>
    </lineage>
</organism>
<keyword evidence="3" id="KW-1185">Reference proteome</keyword>
<feature type="region of interest" description="Disordered" evidence="1">
    <location>
        <begin position="1"/>
        <end position="46"/>
    </location>
</feature>
<evidence type="ECO:0000256" key="1">
    <source>
        <dbReference type="SAM" id="MobiDB-lite"/>
    </source>
</evidence>
<dbReference type="EMBL" id="LSSM01006852">
    <property type="protein sequence ID" value="OMJ09925.1"/>
    <property type="molecule type" value="Genomic_DNA"/>
</dbReference>
<reference evidence="3" key="1">
    <citation type="submission" date="2017-01" db="EMBL/GenBank/DDBJ databases">
        <authorList>
            <person name="Wang Y."/>
            <person name="White M."/>
            <person name="Kvist S."/>
            <person name="Moncalvo J.-M."/>
        </authorList>
    </citation>
    <scope>NUCLEOTIDE SEQUENCE [LARGE SCALE GENOMIC DNA]</scope>
    <source>
        <strain evidence="3">ID-206-W2</strain>
    </source>
</reference>
<name>A0A1R1X5K9_9FUNG</name>
<gene>
    <name evidence="2" type="ORF">AYI69_g10452</name>
</gene>
<comment type="caution">
    <text evidence="2">The sequence shown here is derived from an EMBL/GenBank/DDBJ whole genome shotgun (WGS) entry which is preliminary data.</text>
</comment>
<protein>
    <submittedName>
        <fullName evidence="2">Uncharacterized protein</fullName>
    </submittedName>
</protein>
<evidence type="ECO:0000313" key="2">
    <source>
        <dbReference type="EMBL" id="OMJ09925.1"/>
    </source>
</evidence>
<evidence type="ECO:0000313" key="3">
    <source>
        <dbReference type="Proteomes" id="UP000187429"/>
    </source>
</evidence>
<feature type="region of interest" description="Disordered" evidence="1">
    <location>
        <begin position="70"/>
        <end position="93"/>
    </location>
</feature>
<dbReference type="AlphaFoldDB" id="A0A1R1X5K9"/>
<feature type="compositionally biased region" description="Basic and acidic residues" evidence="1">
    <location>
        <begin position="9"/>
        <end position="18"/>
    </location>
</feature>
<feature type="non-terminal residue" evidence="2">
    <location>
        <position position="391"/>
    </location>
</feature>
<sequence length="391" mass="43160">MGRIRIRKHDSGVGHGSEENLPAETGLDSILPPPSPRKEVDPAQPIYDDVNSKVIPGDDIGLAVIDPSVNIGVPNTRDDSSDPSDNQMDTAVDRSNTDLADRIGSPKIYASTPELAKKSAEAMLDTICGYNKPCGYKGKLRVQADFPSHDSASYLKTATVGDFTPIKNTEIVINDQSIITPAPLANSLMDFSLGSTISTNKRTASPPARASKRQNLNTSIYVTNDAFSHCMDLHLNDVKELIKKNRAIFLARFEKLESEKKFLREKLAIFKKRIYRLAQKSWTPAQHPKQKNSTPKSVPAVSISLNQPNTFNFGTHAQPVGLSLNKLANKKLSYSQIVKSLTKNSKDAQKLAQSIRKLVGTKSINSETRAKKRNKLARIYVQVISRQRIKD</sequence>
<proteinExistence type="predicted"/>
<dbReference type="Proteomes" id="UP000187429">
    <property type="component" value="Unassembled WGS sequence"/>
</dbReference>